<sequence>LYIVTFKCARADVYYIPANTGLQVKVGDMVVVEGDRGIDLGTVSHARMSMSEAKQLKEAATDQHFNWLMIQSPHADHDIRPKMIRRLAQNHEIQMLRDKEGAEAKAKRVCQSKVSDHGLNMEILDAEFQFDWKKLTYFYYAESYVNFNELVTDLFKVYKTRIWMSAINP</sequence>
<dbReference type="InterPro" id="IPR047767">
    <property type="entry name" value="PSP1-like"/>
</dbReference>
<name>A0A9P4IE63_9PEZI</name>
<dbReference type="PANTHER" id="PTHR43830">
    <property type="entry name" value="PROTEIN PSP1"/>
    <property type="match status" value="1"/>
</dbReference>
<dbReference type="OrthoDB" id="243127at2759"/>
<dbReference type="Proteomes" id="UP000799772">
    <property type="component" value="Unassembled WGS sequence"/>
</dbReference>
<organism evidence="2 3">
    <name type="scientific">Rhizodiscina lignyota</name>
    <dbReference type="NCBI Taxonomy" id="1504668"/>
    <lineage>
        <taxon>Eukaryota</taxon>
        <taxon>Fungi</taxon>
        <taxon>Dikarya</taxon>
        <taxon>Ascomycota</taxon>
        <taxon>Pezizomycotina</taxon>
        <taxon>Dothideomycetes</taxon>
        <taxon>Pleosporomycetidae</taxon>
        <taxon>Aulographales</taxon>
        <taxon>Rhizodiscinaceae</taxon>
        <taxon>Rhizodiscina</taxon>
    </lineage>
</organism>
<dbReference type="AlphaFoldDB" id="A0A9P4IE63"/>
<dbReference type="Pfam" id="PF04468">
    <property type="entry name" value="PSP1"/>
    <property type="match status" value="1"/>
</dbReference>
<accession>A0A9P4IE63</accession>
<evidence type="ECO:0000259" key="1">
    <source>
        <dbReference type="PROSITE" id="PS51411"/>
    </source>
</evidence>
<evidence type="ECO:0000313" key="2">
    <source>
        <dbReference type="EMBL" id="KAF2096586.1"/>
    </source>
</evidence>
<dbReference type="NCBIfam" id="NF041131">
    <property type="entry name" value="RicT_YaaT_fam"/>
    <property type="match status" value="1"/>
</dbReference>
<gene>
    <name evidence="2" type="ORF">NA57DRAFT_16987</name>
</gene>
<proteinExistence type="predicted"/>
<dbReference type="PROSITE" id="PS51411">
    <property type="entry name" value="PSP1_C"/>
    <property type="match status" value="1"/>
</dbReference>
<feature type="non-terminal residue" evidence="2">
    <location>
        <position position="169"/>
    </location>
</feature>
<dbReference type="InterPro" id="IPR007557">
    <property type="entry name" value="PSP1_C"/>
</dbReference>
<feature type="domain" description="PSP1 C-terminal" evidence="1">
    <location>
        <begin position="82"/>
        <end position="167"/>
    </location>
</feature>
<feature type="non-terminal residue" evidence="2">
    <location>
        <position position="1"/>
    </location>
</feature>
<dbReference type="GO" id="GO:0005737">
    <property type="term" value="C:cytoplasm"/>
    <property type="evidence" value="ECO:0007669"/>
    <property type="project" value="TreeGrafter"/>
</dbReference>
<dbReference type="PANTHER" id="PTHR43830:SF3">
    <property type="entry name" value="PROTEIN PSP1"/>
    <property type="match status" value="1"/>
</dbReference>
<dbReference type="EMBL" id="ML978129">
    <property type="protein sequence ID" value="KAF2096586.1"/>
    <property type="molecule type" value="Genomic_DNA"/>
</dbReference>
<comment type="caution">
    <text evidence="2">The sequence shown here is derived from an EMBL/GenBank/DDBJ whole genome shotgun (WGS) entry which is preliminary data.</text>
</comment>
<keyword evidence="3" id="KW-1185">Reference proteome</keyword>
<reference evidence="2" key="1">
    <citation type="journal article" date="2020" name="Stud. Mycol.">
        <title>101 Dothideomycetes genomes: a test case for predicting lifestyles and emergence of pathogens.</title>
        <authorList>
            <person name="Haridas S."/>
            <person name="Albert R."/>
            <person name="Binder M."/>
            <person name="Bloem J."/>
            <person name="Labutti K."/>
            <person name="Salamov A."/>
            <person name="Andreopoulos B."/>
            <person name="Baker S."/>
            <person name="Barry K."/>
            <person name="Bills G."/>
            <person name="Bluhm B."/>
            <person name="Cannon C."/>
            <person name="Castanera R."/>
            <person name="Culley D."/>
            <person name="Daum C."/>
            <person name="Ezra D."/>
            <person name="Gonzalez J."/>
            <person name="Henrissat B."/>
            <person name="Kuo A."/>
            <person name="Liang C."/>
            <person name="Lipzen A."/>
            <person name="Lutzoni F."/>
            <person name="Magnuson J."/>
            <person name="Mondo S."/>
            <person name="Nolan M."/>
            <person name="Ohm R."/>
            <person name="Pangilinan J."/>
            <person name="Park H.-J."/>
            <person name="Ramirez L."/>
            <person name="Alfaro M."/>
            <person name="Sun H."/>
            <person name="Tritt A."/>
            <person name="Yoshinaga Y."/>
            <person name="Zwiers L.-H."/>
            <person name="Turgeon B."/>
            <person name="Goodwin S."/>
            <person name="Spatafora J."/>
            <person name="Crous P."/>
            <person name="Grigoriev I."/>
        </authorList>
    </citation>
    <scope>NUCLEOTIDE SEQUENCE</scope>
    <source>
        <strain evidence="2">CBS 133067</strain>
    </source>
</reference>
<protein>
    <submittedName>
        <fullName evidence="2">PSP1-domain-containing protein</fullName>
    </submittedName>
</protein>
<evidence type="ECO:0000313" key="3">
    <source>
        <dbReference type="Proteomes" id="UP000799772"/>
    </source>
</evidence>